<gene>
    <name evidence="2" type="ORF">BC792_1409</name>
</gene>
<dbReference type="Proteomes" id="UP000325105">
    <property type="component" value="Unassembled WGS sequence"/>
</dbReference>
<organism evidence="2 3">
    <name type="scientific">Sphingobacterium allocomposti</name>
    <dbReference type="NCBI Taxonomy" id="415956"/>
    <lineage>
        <taxon>Bacteria</taxon>
        <taxon>Pseudomonadati</taxon>
        <taxon>Bacteroidota</taxon>
        <taxon>Sphingobacteriia</taxon>
        <taxon>Sphingobacteriales</taxon>
        <taxon>Sphingobacteriaceae</taxon>
        <taxon>Sphingobacterium</taxon>
    </lineage>
</organism>
<feature type="region of interest" description="Disordered" evidence="1">
    <location>
        <begin position="98"/>
        <end position="137"/>
    </location>
</feature>
<dbReference type="AlphaFoldDB" id="A0A5S5CVM0"/>
<evidence type="ECO:0000313" key="2">
    <source>
        <dbReference type="EMBL" id="TYP87028.1"/>
    </source>
</evidence>
<keyword evidence="3" id="KW-1185">Reference proteome</keyword>
<proteinExistence type="predicted"/>
<evidence type="ECO:0000313" key="3">
    <source>
        <dbReference type="Proteomes" id="UP000325105"/>
    </source>
</evidence>
<name>A0A5S5CVM0_9SPHI</name>
<dbReference type="OrthoDB" id="594666at2"/>
<sequence length="371" mass="43118">MENQEMSLKELFHRALVNPKELSSTHCDLLMQKFPYAQPLHFALERRKFLLGELDNLGTRAILLAGSPTWLYEYVQKPIQESAPLVETVDDDYVPFEELSWPVGPTAEREDSTSESADRREDEDTVEEPQKEQDELIEPVGQAQQPDLADDEQALETLVQEGIGGGDYFALHAKEQEQERNDLDAVVSSGANTDEDISLYNDQLMPYSFRWWLHKTRLEYADTYRPFASPYLPVDNKPSFDQGELDRIILDQQIREHIIHLQSPEDKLSEEVRQRAVEYTRKDKTAEVIERFIREEPQIQPPPAENLNTENKARKSSEEQFDLVTETLANIYADQAMYVKAIEVYKKLILRFPEKKSYFAARIKELEEKLY</sequence>
<comment type="caution">
    <text evidence="2">The sequence shown here is derived from an EMBL/GenBank/DDBJ whole genome shotgun (WGS) entry which is preliminary data.</text>
</comment>
<evidence type="ECO:0008006" key="4">
    <source>
        <dbReference type="Google" id="ProtNLM"/>
    </source>
</evidence>
<evidence type="ECO:0000256" key="1">
    <source>
        <dbReference type="SAM" id="MobiDB-lite"/>
    </source>
</evidence>
<dbReference type="RefSeq" id="WP_148910405.1">
    <property type="nucleotide sequence ID" value="NZ_VNHX01000040.1"/>
</dbReference>
<dbReference type="EMBL" id="VNHX01000040">
    <property type="protein sequence ID" value="TYP87028.1"/>
    <property type="molecule type" value="Genomic_DNA"/>
</dbReference>
<reference evidence="2 3" key="1">
    <citation type="submission" date="2019-07" db="EMBL/GenBank/DDBJ databases">
        <title>Genomic Encyclopedia of Archaeal and Bacterial Type Strains, Phase II (KMG-II): from individual species to whole genera.</title>
        <authorList>
            <person name="Goeker M."/>
        </authorList>
    </citation>
    <scope>NUCLEOTIDE SEQUENCE [LARGE SCALE GENOMIC DNA]</scope>
    <source>
        <strain evidence="2 3">DSM 18850</strain>
    </source>
</reference>
<accession>A0A5S5CVM0</accession>
<protein>
    <recommendedName>
        <fullName evidence="4">Tetratricopeptide repeat protein</fullName>
    </recommendedName>
</protein>
<feature type="compositionally biased region" description="Basic and acidic residues" evidence="1">
    <location>
        <begin position="107"/>
        <end position="134"/>
    </location>
</feature>